<dbReference type="GO" id="GO:0016702">
    <property type="term" value="F:oxidoreductase activity, acting on single donors with incorporation of molecular oxygen, incorporation of two atoms of oxygen"/>
    <property type="evidence" value="ECO:0007669"/>
    <property type="project" value="UniProtKB-ARBA"/>
</dbReference>
<dbReference type="CDD" id="cd07363">
    <property type="entry name" value="45_DOPA_Dioxygenase"/>
    <property type="match status" value="1"/>
</dbReference>
<dbReference type="PIRSF" id="PIRSF006157">
    <property type="entry name" value="Doxgns_DODA"/>
    <property type="match status" value="1"/>
</dbReference>
<keyword evidence="5" id="KW-0560">Oxidoreductase</keyword>
<proteinExistence type="inferred from homology"/>
<keyword evidence="4" id="KW-0862">Zinc</keyword>
<accession>A0A221W3I9</accession>
<name>A0A221W3I9_9PSEU</name>
<dbReference type="SUPFAM" id="SSF53213">
    <property type="entry name" value="LigB-like"/>
    <property type="match status" value="1"/>
</dbReference>
<dbReference type="OrthoDB" id="9790889at2"/>
<dbReference type="Gene3D" id="3.40.830.10">
    <property type="entry name" value="LigB-like"/>
    <property type="match status" value="1"/>
</dbReference>
<dbReference type="GO" id="GO:0008198">
    <property type="term" value="F:ferrous iron binding"/>
    <property type="evidence" value="ECO:0007669"/>
    <property type="project" value="InterPro"/>
</dbReference>
<keyword evidence="3" id="KW-0479">Metal-binding</keyword>
<dbReference type="EMBL" id="CP022521">
    <property type="protein sequence ID" value="ASO20324.1"/>
    <property type="molecule type" value="Genomic_DNA"/>
</dbReference>
<comment type="similarity">
    <text evidence="2">Belongs to the DODA-type extradiol aromatic ring-opening dioxygenase family.</text>
</comment>
<dbReference type="Proteomes" id="UP000204221">
    <property type="component" value="Chromosome"/>
</dbReference>
<evidence type="ECO:0000313" key="7">
    <source>
        <dbReference type="EMBL" id="ASO20324.1"/>
    </source>
</evidence>
<dbReference type="AlphaFoldDB" id="A0A221W3I9"/>
<dbReference type="Pfam" id="PF02900">
    <property type="entry name" value="LigB"/>
    <property type="match status" value="1"/>
</dbReference>
<evidence type="ECO:0000256" key="4">
    <source>
        <dbReference type="ARBA" id="ARBA00022833"/>
    </source>
</evidence>
<sequence length="293" mass="31964">MSSIFDPQVPAGAFDDFLLDALPAARAHRRWTEQDGPLPALYLSHGAPPLFDDGPWMRQLLAWSLSLPKPRSILIVSAHWEEAPLSLSATAARTPLVYDFGGFARRYYEMTYPTPDAGALADRVAAAMSDTEPVHRHRGRGLDHGAWVPLKVMYPLADVPVLQLSIPTHDPDRLLDIGRRLRALRAEGVLVVGSGFMTHGLPHLTREIITQGLVPGWSADFDAWAADALARGDVETLAAYRSAAPGMPFAHPTVDHYIPLFVTLGASDDPGRPVTTTIDGYMMGLSKRSFQVA</sequence>
<evidence type="ECO:0000256" key="1">
    <source>
        <dbReference type="ARBA" id="ARBA00001947"/>
    </source>
</evidence>
<dbReference type="PANTHER" id="PTHR30096">
    <property type="entry name" value="4,5-DOPA DIOXYGENASE EXTRADIOL-LIKE PROTEIN"/>
    <property type="match status" value="1"/>
</dbReference>
<protein>
    <submittedName>
        <fullName evidence="7">LigB family dioxygenase</fullName>
    </submittedName>
</protein>
<keyword evidence="8" id="KW-1185">Reference proteome</keyword>
<evidence type="ECO:0000259" key="6">
    <source>
        <dbReference type="Pfam" id="PF02900"/>
    </source>
</evidence>
<dbReference type="InterPro" id="IPR004183">
    <property type="entry name" value="Xdiol_dOase_suB"/>
</dbReference>
<comment type="cofactor">
    <cofactor evidence="1">
        <name>Zn(2+)</name>
        <dbReference type="ChEBI" id="CHEBI:29105"/>
    </cofactor>
</comment>
<reference evidence="7 8" key="1">
    <citation type="submission" date="2017-07" db="EMBL/GenBank/DDBJ databases">
        <title>Complete genome sequence of Actinoalloteichus hoggarensis DSM 45943, type strain of Actinoalloteichus hoggarensis.</title>
        <authorList>
            <person name="Ruckert C."/>
            <person name="Nouioui I."/>
            <person name="Willmese J."/>
            <person name="van Wezel G."/>
            <person name="Klenk H.-P."/>
            <person name="Kalinowski J."/>
            <person name="Zotchev S.B."/>
        </authorList>
    </citation>
    <scope>NUCLEOTIDE SEQUENCE [LARGE SCALE GENOMIC DNA]</scope>
    <source>
        <strain evidence="7 8">DSM 45943</strain>
    </source>
</reference>
<organism evidence="7 8">
    <name type="scientific">Actinoalloteichus hoggarensis</name>
    <dbReference type="NCBI Taxonomy" id="1470176"/>
    <lineage>
        <taxon>Bacteria</taxon>
        <taxon>Bacillati</taxon>
        <taxon>Actinomycetota</taxon>
        <taxon>Actinomycetes</taxon>
        <taxon>Pseudonocardiales</taxon>
        <taxon>Pseudonocardiaceae</taxon>
        <taxon>Actinoalloteichus</taxon>
    </lineage>
</organism>
<dbReference type="PANTHER" id="PTHR30096:SF0">
    <property type="entry name" value="4,5-DOPA DIOXYGENASE EXTRADIOL-LIKE PROTEIN"/>
    <property type="match status" value="1"/>
</dbReference>
<dbReference type="InterPro" id="IPR014436">
    <property type="entry name" value="Extradiol_dOase_DODA"/>
</dbReference>
<evidence type="ECO:0000256" key="3">
    <source>
        <dbReference type="ARBA" id="ARBA00022723"/>
    </source>
</evidence>
<dbReference type="GO" id="GO:0008270">
    <property type="term" value="F:zinc ion binding"/>
    <property type="evidence" value="ECO:0007669"/>
    <property type="project" value="InterPro"/>
</dbReference>
<evidence type="ECO:0000313" key="8">
    <source>
        <dbReference type="Proteomes" id="UP000204221"/>
    </source>
</evidence>
<evidence type="ECO:0000256" key="2">
    <source>
        <dbReference type="ARBA" id="ARBA00007581"/>
    </source>
</evidence>
<keyword evidence="7" id="KW-0223">Dioxygenase</keyword>
<gene>
    <name evidence="7" type="ORF">AHOG_13405</name>
</gene>
<feature type="domain" description="Extradiol ring-cleavage dioxygenase class III enzyme subunit B" evidence="6">
    <location>
        <begin position="62"/>
        <end position="269"/>
    </location>
</feature>
<dbReference type="KEGG" id="ahg:AHOG_13405"/>
<evidence type="ECO:0000256" key="5">
    <source>
        <dbReference type="ARBA" id="ARBA00023002"/>
    </source>
</evidence>